<dbReference type="AlphaFoldDB" id="A0A9P6A3P5"/>
<evidence type="ECO:0000313" key="2">
    <source>
        <dbReference type="Proteomes" id="UP000807025"/>
    </source>
</evidence>
<gene>
    <name evidence="1" type="ORF">BDN71DRAFT_1444466</name>
</gene>
<comment type="caution">
    <text evidence="1">The sequence shown here is derived from an EMBL/GenBank/DDBJ whole genome shotgun (WGS) entry which is preliminary data.</text>
</comment>
<accession>A0A9P6A3P5</accession>
<protein>
    <submittedName>
        <fullName evidence="1">Uncharacterized protein</fullName>
    </submittedName>
</protein>
<dbReference type="Proteomes" id="UP000807025">
    <property type="component" value="Unassembled WGS sequence"/>
</dbReference>
<dbReference type="OrthoDB" id="10340847at2759"/>
<keyword evidence="2" id="KW-1185">Reference proteome</keyword>
<organism evidence="1 2">
    <name type="scientific">Pleurotus eryngii</name>
    <name type="common">Boletus of the steppes</name>
    <dbReference type="NCBI Taxonomy" id="5323"/>
    <lineage>
        <taxon>Eukaryota</taxon>
        <taxon>Fungi</taxon>
        <taxon>Dikarya</taxon>
        <taxon>Basidiomycota</taxon>
        <taxon>Agaricomycotina</taxon>
        <taxon>Agaricomycetes</taxon>
        <taxon>Agaricomycetidae</taxon>
        <taxon>Agaricales</taxon>
        <taxon>Pleurotineae</taxon>
        <taxon>Pleurotaceae</taxon>
        <taxon>Pleurotus</taxon>
    </lineage>
</organism>
<proteinExistence type="predicted"/>
<reference evidence="1" key="1">
    <citation type="submission" date="2020-11" db="EMBL/GenBank/DDBJ databases">
        <authorList>
            <consortium name="DOE Joint Genome Institute"/>
            <person name="Ahrendt S."/>
            <person name="Riley R."/>
            <person name="Andreopoulos W."/>
            <person name="Labutti K."/>
            <person name="Pangilinan J."/>
            <person name="Ruiz-Duenas F.J."/>
            <person name="Barrasa J.M."/>
            <person name="Sanchez-Garcia M."/>
            <person name="Camarero S."/>
            <person name="Miyauchi S."/>
            <person name="Serrano A."/>
            <person name="Linde D."/>
            <person name="Babiker R."/>
            <person name="Drula E."/>
            <person name="Ayuso-Fernandez I."/>
            <person name="Pacheco R."/>
            <person name="Padilla G."/>
            <person name="Ferreira P."/>
            <person name="Barriuso J."/>
            <person name="Kellner H."/>
            <person name="Castanera R."/>
            <person name="Alfaro M."/>
            <person name="Ramirez L."/>
            <person name="Pisabarro A.G."/>
            <person name="Kuo A."/>
            <person name="Tritt A."/>
            <person name="Lipzen A."/>
            <person name="He G."/>
            <person name="Yan M."/>
            <person name="Ng V."/>
            <person name="Cullen D."/>
            <person name="Martin F."/>
            <person name="Rosso M.-N."/>
            <person name="Henrissat B."/>
            <person name="Hibbett D."/>
            <person name="Martinez A.T."/>
            <person name="Grigoriev I.V."/>
        </authorList>
    </citation>
    <scope>NUCLEOTIDE SEQUENCE</scope>
    <source>
        <strain evidence="1">ATCC 90797</strain>
    </source>
</reference>
<sequence>MAITTPTTRSSVGINNVRAVDNSVNIQETTTTTHNHVSHTTATSYTRRSRWSFSIGAKSQLGSIKSRLDEAMEELLFVADKGISEEEYNQLVDLLEGASQGFYELDAETGGFWGSLMNYNRSKRVKEQAKHVHRRVMFVSDATKRGIGKQRNSQHAHRAFEEVQPVVDQTQPAPLQLSPCQAEQSTPSPETSPSPQIVVNVNLGMQFHFNVRHAQ</sequence>
<name>A0A9P6A3P5_PLEER</name>
<dbReference type="EMBL" id="MU154542">
    <property type="protein sequence ID" value="KAF9497655.1"/>
    <property type="molecule type" value="Genomic_DNA"/>
</dbReference>
<evidence type="ECO:0000313" key="1">
    <source>
        <dbReference type="EMBL" id="KAF9497655.1"/>
    </source>
</evidence>